<evidence type="ECO:0000313" key="2">
    <source>
        <dbReference type="EMBL" id="MBN8662285.1"/>
    </source>
</evidence>
<dbReference type="Proteomes" id="UP000664277">
    <property type="component" value="Unassembled WGS sequence"/>
</dbReference>
<evidence type="ECO:0000313" key="3">
    <source>
        <dbReference type="Proteomes" id="UP000664277"/>
    </source>
</evidence>
<proteinExistence type="predicted"/>
<keyword evidence="1" id="KW-0472">Membrane</keyword>
<name>A0A8J7TNX9_9BACT</name>
<dbReference type="EMBL" id="JAFLCK010000035">
    <property type="protein sequence ID" value="MBN8662285.1"/>
    <property type="molecule type" value="Genomic_DNA"/>
</dbReference>
<comment type="caution">
    <text evidence="2">The sequence shown here is derived from an EMBL/GenBank/DDBJ whole genome shotgun (WGS) entry which is preliminary data.</text>
</comment>
<protein>
    <submittedName>
        <fullName evidence="2">Uncharacterized protein</fullName>
    </submittedName>
</protein>
<reference evidence="2" key="1">
    <citation type="submission" date="2021-02" db="EMBL/GenBank/DDBJ databases">
        <title>Genome-Resolved Metagenomics of a Microbial Community Performing Photosynthetic Biological Nutrient Removal.</title>
        <authorList>
            <person name="Mcdaniel E.A."/>
        </authorList>
    </citation>
    <scope>NUCLEOTIDE SEQUENCE</scope>
    <source>
        <strain evidence="2">UWPOB_OBS1</strain>
    </source>
</reference>
<sequence>MGWKAEMNDRGVVVSFRNTETGEVVTARKAEKLFEEGQIKFRPFSDESSKSTNIVREPLSHVYTGQKGKSFIDATSVVILMPTGFLILLFSIAIFIRVKKSLAKK</sequence>
<accession>A0A8J7TNX9</accession>
<gene>
    <name evidence="2" type="ORF">J0M35_18085</name>
</gene>
<organism evidence="2 3">
    <name type="scientific">Candidatus Obscuribacter phosphatis</name>
    <dbReference type="NCBI Taxonomy" id="1906157"/>
    <lineage>
        <taxon>Bacteria</taxon>
        <taxon>Bacillati</taxon>
        <taxon>Candidatus Melainabacteria</taxon>
        <taxon>Candidatus Obscuribacterales</taxon>
        <taxon>Candidatus Obscuribacteraceae</taxon>
        <taxon>Candidatus Obscuribacter</taxon>
    </lineage>
</organism>
<keyword evidence="1" id="KW-1133">Transmembrane helix</keyword>
<dbReference type="AlphaFoldDB" id="A0A8J7TNX9"/>
<evidence type="ECO:0000256" key="1">
    <source>
        <dbReference type="SAM" id="Phobius"/>
    </source>
</evidence>
<keyword evidence="1" id="KW-0812">Transmembrane</keyword>
<feature type="transmembrane region" description="Helical" evidence="1">
    <location>
        <begin position="77"/>
        <end position="96"/>
    </location>
</feature>